<feature type="region of interest" description="Disordered" evidence="10">
    <location>
        <begin position="1"/>
        <end position="29"/>
    </location>
</feature>
<evidence type="ECO:0000256" key="2">
    <source>
        <dbReference type="ARBA" id="ARBA00009881"/>
    </source>
</evidence>
<evidence type="ECO:0000256" key="1">
    <source>
        <dbReference type="ARBA" id="ARBA00001917"/>
    </source>
</evidence>
<evidence type="ECO:0000256" key="5">
    <source>
        <dbReference type="ARBA" id="ARBA00022643"/>
    </source>
</evidence>
<evidence type="ECO:0000256" key="6">
    <source>
        <dbReference type="ARBA" id="ARBA00023002"/>
    </source>
</evidence>
<dbReference type="InterPro" id="IPR004136">
    <property type="entry name" value="NMO"/>
</dbReference>
<keyword evidence="12" id="KW-1185">Reference proteome</keyword>
<dbReference type="Proteomes" id="UP001321498">
    <property type="component" value="Chromosome"/>
</dbReference>
<evidence type="ECO:0000256" key="9">
    <source>
        <dbReference type="ARBA" id="ARBA00049401"/>
    </source>
</evidence>
<gene>
    <name evidence="11" type="ORF">GCM10025866_17220</name>
</gene>
<evidence type="ECO:0000313" key="12">
    <source>
        <dbReference type="Proteomes" id="UP001321498"/>
    </source>
</evidence>
<reference evidence="12" key="1">
    <citation type="journal article" date="2019" name="Int. J. Syst. Evol. Microbiol.">
        <title>The Global Catalogue of Microorganisms (GCM) 10K type strain sequencing project: providing services to taxonomists for standard genome sequencing and annotation.</title>
        <authorList>
            <consortium name="The Broad Institute Genomics Platform"/>
            <consortium name="The Broad Institute Genome Sequencing Center for Infectious Disease"/>
            <person name="Wu L."/>
            <person name="Ma J."/>
        </authorList>
    </citation>
    <scope>NUCLEOTIDE SEQUENCE [LARGE SCALE GENOMIC DNA]</scope>
    <source>
        <strain evidence="12">NBRC 108725</strain>
    </source>
</reference>
<dbReference type="InterPro" id="IPR013785">
    <property type="entry name" value="Aldolase_TIM"/>
</dbReference>
<comment type="cofactor">
    <cofactor evidence="1">
        <name>FMN</name>
        <dbReference type="ChEBI" id="CHEBI:58210"/>
    </cofactor>
</comment>
<evidence type="ECO:0000256" key="4">
    <source>
        <dbReference type="ARBA" id="ARBA00022630"/>
    </source>
</evidence>
<keyword evidence="5" id="KW-0288">FMN</keyword>
<evidence type="ECO:0000313" key="11">
    <source>
        <dbReference type="EMBL" id="BDZ45813.1"/>
    </source>
</evidence>
<proteinExistence type="inferred from homology"/>
<comment type="similarity">
    <text evidence="2">Belongs to the nitronate monooxygenase family. NMO class I subfamily.</text>
</comment>
<dbReference type="Gene3D" id="3.20.20.70">
    <property type="entry name" value="Aldolase class I"/>
    <property type="match status" value="1"/>
</dbReference>
<dbReference type="SUPFAM" id="SSF51412">
    <property type="entry name" value="Inosine monophosphate dehydrogenase (IMPDH)"/>
    <property type="match status" value="1"/>
</dbReference>
<dbReference type="PANTHER" id="PTHR42747:SF3">
    <property type="entry name" value="NITRONATE MONOOXYGENASE-RELATED"/>
    <property type="match status" value="1"/>
</dbReference>
<evidence type="ECO:0000256" key="8">
    <source>
        <dbReference type="ARBA" id="ARBA00031155"/>
    </source>
</evidence>
<keyword evidence="3" id="KW-0216">Detoxification</keyword>
<dbReference type="CDD" id="cd04730">
    <property type="entry name" value="NPD_like"/>
    <property type="match status" value="1"/>
</dbReference>
<keyword evidence="6" id="KW-0560">Oxidoreductase</keyword>
<evidence type="ECO:0000256" key="10">
    <source>
        <dbReference type="SAM" id="MobiDB-lite"/>
    </source>
</evidence>
<name>A0ABN6XNP2_9MICO</name>
<accession>A0ABN6XNP2</accession>
<comment type="catalytic activity">
    <reaction evidence="9">
        <text>3 propionate 3-nitronate + 3 O2 + H2O = 3 3-oxopropanoate + 2 nitrate + nitrite + H2O2 + 3 H(+)</text>
        <dbReference type="Rhea" id="RHEA:57332"/>
        <dbReference type="ChEBI" id="CHEBI:15377"/>
        <dbReference type="ChEBI" id="CHEBI:15378"/>
        <dbReference type="ChEBI" id="CHEBI:15379"/>
        <dbReference type="ChEBI" id="CHEBI:16240"/>
        <dbReference type="ChEBI" id="CHEBI:16301"/>
        <dbReference type="ChEBI" id="CHEBI:17632"/>
        <dbReference type="ChEBI" id="CHEBI:33190"/>
        <dbReference type="ChEBI" id="CHEBI:136067"/>
    </reaction>
</comment>
<dbReference type="PANTHER" id="PTHR42747">
    <property type="entry name" value="NITRONATE MONOOXYGENASE-RELATED"/>
    <property type="match status" value="1"/>
</dbReference>
<evidence type="ECO:0000256" key="7">
    <source>
        <dbReference type="ARBA" id="ARBA00023033"/>
    </source>
</evidence>
<evidence type="ECO:0000256" key="3">
    <source>
        <dbReference type="ARBA" id="ARBA00022575"/>
    </source>
</evidence>
<dbReference type="Pfam" id="PF03060">
    <property type="entry name" value="NMO"/>
    <property type="match status" value="1"/>
</dbReference>
<sequence length="365" mass="37704">MRRGGRNAGIVADQPAHGSPRAGRPDPLRGLRGLSSVALTAAVSNAGGLGAYGLYGYSPERISATAAELRAATDRPVLLNLWVIDETDAAPDGAEPGAELLERVRPIFAELGVEVPTPPERYLPRFADQVDAVLEARPAAAGFVFGAPDPAAIDRLRDAGIVLVGTATTVEEAIALEGAGMDAIIASGAEAGGHRVSFLRPAEESLVGTFALVPQVADAVSVPVIAAGGVADGRGVAAAMLLGAEGVQVGSALLATSESAAPESYRRAISSERSRRTILTRASSGRLGRAIPNRMTEEVGEDPAPFPVQNWLTGAFRRVAAERDDAELMTLWCGQAGPLSELTDAASLVRRLAQQADELLSPVGV</sequence>
<dbReference type="EMBL" id="AP027731">
    <property type="protein sequence ID" value="BDZ45813.1"/>
    <property type="molecule type" value="Genomic_DNA"/>
</dbReference>
<keyword evidence="4" id="KW-0285">Flavoprotein</keyword>
<protein>
    <recommendedName>
        <fullName evidence="8">Propionate 3-nitronate monooxygenase</fullName>
    </recommendedName>
</protein>
<keyword evidence="7" id="KW-0503">Monooxygenase</keyword>
<organism evidence="11 12">
    <name type="scientific">Naasia aerilata</name>
    <dbReference type="NCBI Taxonomy" id="1162966"/>
    <lineage>
        <taxon>Bacteria</taxon>
        <taxon>Bacillati</taxon>
        <taxon>Actinomycetota</taxon>
        <taxon>Actinomycetes</taxon>
        <taxon>Micrococcales</taxon>
        <taxon>Microbacteriaceae</taxon>
        <taxon>Naasia</taxon>
    </lineage>
</organism>